<reference evidence="4" key="2">
    <citation type="journal article" date="2014" name="Nat. Commun.">
        <title>The cavefish genome reveals candidate genes for eye loss.</title>
        <authorList>
            <person name="McGaugh S.E."/>
            <person name="Gross J.B."/>
            <person name="Aken B."/>
            <person name="Blin M."/>
            <person name="Borowsky R."/>
            <person name="Chalopin D."/>
            <person name="Hinaux H."/>
            <person name="Jeffery W.R."/>
            <person name="Keene A."/>
            <person name="Ma L."/>
            <person name="Minx P."/>
            <person name="Murphy D."/>
            <person name="O'Quin K.E."/>
            <person name="Retaux S."/>
            <person name="Rohner N."/>
            <person name="Searle S.M."/>
            <person name="Stahl B.A."/>
            <person name="Tabin C."/>
            <person name="Volff J.N."/>
            <person name="Yoshizawa M."/>
            <person name="Warren W.C."/>
        </authorList>
    </citation>
    <scope>NUCLEOTIDE SEQUENCE [LARGE SCALE GENOMIC DNA]</scope>
    <source>
        <strain evidence="4">female</strain>
    </source>
</reference>
<keyword evidence="4" id="KW-1185">Reference proteome</keyword>
<dbReference type="GeneTree" id="ENSGT00940000180035"/>
<dbReference type="Bgee" id="ENSAMXG00000037997">
    <property type="expression patterns" value="Expressed in bone element and 1 other cell type or tissue"/>
</dbReference>
<feature type="domain" description="Chemokine interleukin-8-like" evidence="2">
    <location>
        <begin position="34"/>
        <end position="105"/>
    </location>
</feature>
<evidence type="ECO:0000259" key="2">
    <source>
        <dbReference type="SMART" id="SM00199"/>
    </source>
</evidence>
<reference evidence="4" key="1">
    <citation type="submission" date="2013-03" db="EMBL/GenBank/DDBJ databases">
        <authorList>
            <person name="Jeffery W."/>
            <person name="Warren W."/>
            <person name="Wilson R.K."/>
        </authorList>
    </citation>
    <scope>NUCLEOTIDE SEQUENCE</scope>
    <source>
        <strain evidence="4">female</strain>
    </source>
</reference>
<dbReference type="InterPro" id="IPR036048">
    <property type="entry name" value="Interleukin_8-like_sf"/>
</dbReference>
<dbReference type="Gene3D" id="2.40.50.40">
    <property type="match status" value="1"/>
</dbReference>
<evidence type="ECO:0000256" key="1">
    <source>
        <dbReference type="ARBA" id="ARBA00022514"/>
    </source>
</evidence>
<accession>A0A3B1IIN6</accession>
<dbReference type="GO" id="GO:0008009">
    <property type="term" value="F:chemokine activity"/>
    <property type="evidence" value="ECO:0007669"/>
    <property type="project" value="InterPro"/>
</dbReference>
<name>A0A3B1IIN6_ASTMX</name>
<keyword evidence="1" id="KW-0202">Cytokine</keyword>
<protein>
    <recommendedName>
        <fullName evidence="2">Chemokine interleukin-8-like domain-containing protein</fullName>
    </recommendedName>
</protein>
<reference evidence="3" key="4">
    <citation type="submission" date="2025-09" db="UniProtKB">
        <authorList>
            <consortium name="Ensembl"/>
        </authorList>
    </citation>
    <scope>IDENTIFICATION</scope>
</reference>
<dbReference type="InterPro" id="IPR001811">
    <property type="entry name" value="Chemokine_IL8-like_dom"/>
</dbReference>
<dbReference type="SMART" id="SM00199">
    <property type="entry name" value="SCY"/>
    <property type="match status" value="1"/>
</dbReference>
<sequence>MFNSCYCCLQVLILLVLFTLCITLFYNKVCLLHPLRCQCIKYSSKASPWSRIVEFSVTQPHSRCQTTEVVITLKTINSATGKNHQRCLDLKLSQTAILQECWNRINKDASKSVLKFSECGQRE</sequence>
<proteinExistence type="predicted"/>
<evidence type="ECO:0000313" key="3">
    <source>
        <dbReference type="Ensembl" id="ENSAMXP00000029099.1"/>
    </source>
</evidence>
<evidence type="ECO:0000313" key="4">
    <source>
        <dbReference type="Proteomes" id="UP000018467"/>
    </source>
</evidence>
<dbReference type="Pfam" id="PF00048">
    <property type="entry name" value="IL8"/>
    <property type="match status" value="1"/>
</dbReference>
<organism evidence="3 4">
    <name type="scientific">Astyanax mexicanus</name>
    <name type="common">Blind cave fish</name>
    <name type="synonym">Astyanax fasciatus mexicanus</name>
    <dbReference type="NCBI Taxonomy" id="7994"/>
    <lineage>
        <taxon>Eukaryota</taxon>
        <taxon>Metazoa</taxon>
        <taxon>Chordata</taxon>
        <taxon>Craniata</taxon>
        <taxon>Vertebrata</taxon>
        <taxon>Euteleostomi</taxon>
        <taxon>Actinopterygii</taxon>
        <taxon>Neopterygii</taxon>
        <taxon>Teleostei</taxon>
        <taxon>Ostariophysi</taxon>
        <taxon>Characiformes</taxon>
        <taxon>Characoidei</taxon>
        <taxon>Acestrorhamphidae</taxon>
        <taxon>Acestrorhamphinae</taxon>
        <taxon>Astyanax</taxon>
    </lineage>
</organism>
<reference evidence="3" key="3">
    <citation type="submission" date="2025-08" db="UniProtKB">
        <authorList>
            <consortium name="Ensembl"/>
        </authorList>
    </citation>
    <scope>IDENTIFICATION</scope>
</reference>
<dbReference type="Proteomes" id="UP000018467">
    <property type="component" value="Unassembled WGS sequence"/>
</dbReference>
<dbReference type="GO" id="GO:0006955">
    <property type="term" value="P:immune response"/>
    <property type="evidence" value="ECO:0007669"/>
    <property type="project" value="InterPro"/>
</dbReference>
<dbReference type="GO" id="GO:0005615">
    <property type="term" value="C:extracellular space"/>
    <property type="evidence" value="ECO:0007669"/>
    <property type="project" value="UniProtKB-KW"/>
</dbReference>
<dbReference type="SUPFAM" id="SSF54117">
    <property type="entry name" value="Interleukin 8-like chemokines"/>
    <property type="match status" value="1"/>
</dbReference>
<dbReference type="AlphaFoldDB" id="A0A3B1IIN6"/>
<dbReference type="Ensembl" id="ENSAMXT00000052692.1">
    <property type="protein sequence ID" value="ENSAMXP00000029099.1"/>
    <property type="gene ID" value="ENSAMXG00000037997.1"/>
</dbReference>
<dbReference type="InParanoid" id="A0A3B1IIN6"/>